<dbReference type="PANTHER" id="PTHR30040:SF2">
    <property type="entry name" value="FAD:PROTEIN FMN TRANSFERASE"/>
    <property type="match status" value="1"/>
</dbReference>
<evidence type="ECO:0000256" key="8">
    <source>
        <dbReference type="ARBA" id="ARBA00022842"/>
    </source>
</evidence>
<protein>
    <recommendedName>
        <fullName evidence="3 11">FAD:protein FMN transferase</fullName>
        <ecNumber evidence="2 11">2.7.1.180</ecNumber>
    </recommendedName>
    <alternativeName>
        <fullName evidence="9 11">Flavin transferase</fullName>
    </alternativeName>
</protein>
<keyword evidence="12" id="KW-0997">Cell inner membrane</keyword>
<keyword evidence="4 11" id="KW-0285">Flavoprotein</keyword>
<evidence type="ECO:0000256" key="4">
    <source>
        <dbReference type="ARBA" id="ARBA00022630"/>
    </source>
</evidence>
<comment type="caution">
    <text evidence="13">The sequence shown here is derived from an EMBL/GenBank/DDBJ whole genome shotgun (WGS) entry which is preliminary data.</text>
</comment>
<dbReference type="PROSITE" id="PS51257">
    <property type="entry name" value="PROKAR_LIPOPROTEIN"/>
    <property type="match status" value="1"/>
</dbReference>
<evidence type="ECO:0000256" key="10">
    <source>
        <dbReference type="ARBA" id="ARBA00048540"/>
    </source>
</evidence>
<evidence type="ECO:0000256" key="5">
    <source>
        <dbReference type="ARBA" id="ARBA00022679"/>
    </source>
</evidence>
<dbReference type="GO" id="GO:0016740">
    <property type="term" value="F:transferase activity"/>
    <property type="evidence" value="ECO:0007669"/>
    <property type="project" value="UniProtKB-KW"/>
</dbReference>
<accession>A0ABU4JX10</accession>
<comment type="subcellular location">
    <subcellularLocation>
        <location evidence="12">Cell inner membrane</location>
        <topology evidence="12">Lipid-anchor</topology>
        <orientation evidence="12">Periplasmic side</orientation>
    </subcellularLocation>
</comment>
<feature type="signal peptide" evidence="12">
    <location>
        <begin position="1"/>
        <end position="19"/>
    </location>
</feature>
<dbReference type="PIRSF" id="PIRSF006268">
    <property type="entry name" value="ApbE"/>
    <property type="match status" value="1"/>
</dbReference>
<dbReference type="InterPro" id="IPR024932">
    <property type="entry name" value="ApbE"/>
</dbReference>
<evidence type="ECO:0000256" key="12">
    <source>
        <dbReference type="RuleBase" id="RU363002"/>
    </source>
</evidence>
<evidence type="ECO:0000256" key="11">
    <source>
        <dbReference type="PIRNR" id="PIRNR006268"/>
    </source>
</evidence>
<dbReference type="PANTHER" id="PTHR30040">
    <property type="entry name" value="THIAMINE BIOSYNTHESIS LIPOPROTEIN APBE"/>
    <property type="match status" value="1"/>
</dbReference>
<evidence type="ECO:0000256" key="1">
    <source>
        <dbReference type="ARBA" id="ARBA00001946"/>
    </source>
</evidence>
<dbReference type="SUPFAM" id="SSF143631">
    <property type="entry name" value="ApbE-like"/>
    <property type="match status" value="1"/>
</dbReference>
<keyword evidence="12" id="KW-1003">Cell membrane</keyword>
<evidence type="ECO:0000313" key="14">
    <source>
        <dbReference type="Proteomes" id="UP001281656"/>
    </source>
</evidence>
<dbReference type="Pfam" id="PF02424">
    <property type="entry name" value="ApbE"/>
    <property type="match status" value="1"/>
</dbReference>
<sequence length="350" mass="38344">MIKRISIMMTFIMLTLFFAGCSKKDQEINRTSLKMDTVIQIKAYGPNASEAIDAAFTRMDEIEQMASANIVTSDISKINQAAGKEYVKVHPEVIKMLKTAVKYSKLSNGAFDITVGPLIKLWGIGTDNERIPTDAEIKSKLPLVGYSNISIMDGNNSVKLLKEGMSIDLGGIAKGFAADEVIKVFEKYGVNSALISLGGSSIHTLGKKPDGTPWTIGIQHPRKDNKQNYLGIINLSEQALSTSGDYERFFIKDGKRYHHILNPATGYPTDNGVMSDTIVIDSNIPDGNMLADILTKTVFVSGIDKGLKVIDSLPGVSCMAVTTDYKIYKSSGWKIQLDNLNPEFTMANRQ</sequence>
<keyword evidence="12" id="KW-0449">Lipoprotein</keyword>
<evidence type="ECO:0000313" key="13">
    <source>
        <dbReference type="EMBL" id="MDW8802691.1"/>
    </source>
</evidence>
<evidence type="ECO:0000256" key="7">
    <source>
        <dbReference type="ARBA" id="ARBA00022827"/>
    </source>
</evidence>
<evidence type="ECO:0000256" key="9">
    <source>
        <dbReference type="ARBA" id="ARBA00031306"/>
    </source>
</evidence>
<evidence type="ECO:0000256" key="2">
    <source>
        <dbReference type="ARBA" id="ARBA00011955"/>
    </source>
</evidence>
<keyword evidence="6 11" id="KW-0479">Metal-binding</keyword>
<dbReference type="Gene3D" id="3.10.520.10">
    <property type="entry name" value="ApbE-like domains"/>
    <property type="match status" value="1"/>
</dbReference>
<reference evidence="13 14" key="1">
    <citation type="submission" date="2023-04" db="EMBL/GenBank/DDBJ databases">
        <title>Clostridium tannerae sp. nov., isolated from the fecal material of an alpaca.</title>
        <authorList>
            <person name="Miller S."/>
            <person name="Hendry M."/>
            <person name="King J."/>
            <person name="Sankaranarayanan K."/>
            <person name="Lawson P.A."/>
        </authorList>
    </citation>
    <scope>NUCLEOTIDE SEQUENCE [LARGE SCALE GENOMIC DNA]</scope>
    <source>
        <strain evidence="13 14">A1-XYC3</strain>
    </source>
</reference>
<comment type="catalytic activity">
    <reaction evidence="10 11 12">
        <text>L-threonyl-[protein] + FAD = FMN-L-threonyl-[protein] + AMP + H(+)</text>
        <dbReference type="Rhea" id="RHEA:36847"/>
        <dbReference type="Rhea" id="RHEA-COMP:11060"/>
        <dbReference type="Rhea" id="RHEA-COMP:11061"/>
        <dbReference type="ChEBI" id="CHEBI:15378"/>
        <dbReference type="ChEBI" id="CHEBI:30013"/>
        <dbReference type="ChEBI" id="CHEBI:57692"/>
        <dbReference type="ChEBI" id="CHEBI:74257"/>
        <dbReference type="ChEBI" id="CHEBI:456215"/>
        <dbReference type="EC" id="2.7.1.180"/>
    </reaction>
</comment>
<keyword evidence="12" id="KW-0732">Signal</keyword>
<name>A0ABU4JX10_9CLOT</name>
<comment type="similarity">
    <text evidence="11 12">Belongs to the ApbE family.</text>
</comment>
<gene>
    <name evidence="13" type="ORF">P8V03_16200</name>
</gene>
<feature type="chain" id="PRO_5045001841" description="FAD:protein FMN transferase" evidence="12">
    <location>
        <begin position="20"/>
        <end position="350"/>
    </location>
</feature>
<comment type="cofactor">
    <cofactor evidence="1 12">
        <name>Mg(2+)</name>
        <dbReference type="ChEBI" id="CHEBI:18420"/>
    </cofactor>
</comment>
<dbReference type="EC" id="2.7.1.180" evidence="2 11"/>
<organism evidence="13 14">
    <name type="scientific">Clostridium tanneri</name>
    <dbReference type="NCBI Taxonomy" id="3037988"/>
    <lineage>
        <taxon>Bacteria</taxon>
        <taxon>Bacillati</taxon>
        <taxon>Bacillota</taxon>
        <taxon>Clostridia</taxon>
        <taxon>Eubacteriales</taxon>
        <taxon>Clostridiaceae</taxon>
        <taxon>Clostridium</taxon>
    </lineage>
</organism>
<evidence type="ECO:0000256" key="3">
    <source>
        <dbReference type="ARBA" id="ARBA00016337"/>
    </source>
</evidence>
<dbReference type="InterPro" id="IPR003374">
    <property type="entry name" value="ApbE-like_sf"/>
</dbReference>
<keyword evidence="14" id="KW-1185">Reference proteome</keyword>
<keyword evidence="12" id="KW-0472">Membrane</keyword>
<keyword evidence="5 11" id="KW-0808">Transferase</keyword>
<dbReference type="EMBL" id="JARUJP010000026">
    <property type="protein sequence ID" value="MDW8802691.1"/>
    <property type="molecule type" value="Genomic_DNA"/>
</dbReference>
<keyword evidence="7 11" id="KW-0274">FAD</keyword>
<comment type="function">
    <text evidence="12">Flavin transferase that catalyzes the transfer of the FMN moiety of FAD and its covalent binding to the hydroxyl group of a threonine residue in a target flavoprotein.</text>
</comment>
<proteinExistence type="inferred from homology"/>
<evidence type="ECO:0000256" key="6">
    <source>
        <dbReference type="ARBA" id="ARBA00022723"/>
    </source>
</evidence>
<keyword evidence="8 11" id="KW-0460">Magnesium</keyword>
<dbReference type="Proteomes" id="UP001281656">
    <property type="component" value="Unassembled WGS sequence"/>
</dbReference>
<dbReference type="RefSeq" id="WP_318798981.1">
    <property type="nucleotide sequence ID" value="NZ_JARUJP010000026.1"/>
</dbReference>